<gene>
    <name evidence="2" type="ORF">Aru02nite_15030</name>
</gene>
<evidence type="ECO:0000256" key="1">
    <source>
        <dbReference type="SAM" id="MobiDB-lite"/>
    </source>
</evidence>
<evidence type="ECO:0000313" key="3">
    <source>
        <dbReference type="Proteomes" id="UP000612808"/>
    </source>
</evidence>
<keyword evidence="3" id="KW-1185">Reference proteome</keyword>
<feature type="region of interest" description="Disordered" evidence="1">
    <location>
        <begin position="175"/>
        <end position="199"/>
    </location>
</feature>
<dbReference type="AlphaFoldDB" id="A0A8J3J5R7"/>
<evidence type="ECO:0000313" key="2">
    <source>
        <dbReference type="EMBL" id="GID10614.1"/>
    </source>
</evidence>
<dbReference type="EMBL" id="BOMB01000008">
    <property type="protein sequence ID" value="GID10614.1"/>
    <property type="molecule type" value="Genomic_DNA"/>
</dbReference>
<protein>
    <submittedName>
        <fullName evidence="2">Uncharacterized protein</fullName>
    </submittedName>
</protein>
<organism evidence="2 3">
    <name type="scientific">Actinocatenispora rupis</name>
    <dbReference type="NCBI Taxonomy" id="519421"/>
    <lineage>
        <taxon>Bacteria</taxon>
        <taxon>Bacillati</taxon>
        <taxon>Actinomycetota</taxon>
        <taxon>Actinomycetes</taxon>
        <taxon>Micromonosporales</taxon>
        <taxon>Micromonosporaceae</taxon>
        <taxon>Actinocatenispora</taxon>
    </lineage>
</organism>
<name>A0A8J3J5R7_9ACTN</name>
<reference evidence="2" key="1">
    <citation type="submission" date="2021-01" db="EMBL/GenBank/DDBJ databases">
        <title>Whole genome shotgun sequence of Actinocatenispora rupis NBRC 107355.</title>
        <authorList>
            <person name="Komaki H."/>
            <person name="Tamura T."/>
        </authorList>
    </citation>
    <scope>NUCLEOTIDE SEQUENCE</scope>
    <source>
        <strain evidence="2">NBRC 107355</strain>
    </source>
</reference>
<proteinExistence type="predicted"/>
<sequence>MPAMSDAYTVYWPQERWRQAVAVGPSPLAVLFGGPHSSEPSFRRAAVRTGDVLYPIGVCDQALYVFGRMRVRQIRVVGTDDDGPLLEYFAQFRAWRFLAPTCTDEVVLGEEGTGIVLDRAVPAEVLKRLTYRPRRGPRPVKHVSEDGRLVHPISVQGIYRLSEASAADLDAVLTGPPGTPITRRPSRHIETPSNMDTLF</sequence>
<comment type="caution">
    <text evidence="2">The sequence shown here is derived from an EMBL/GenBank/DDBJ whole genome shotgun (WGS) entry which is preliminary data.</text>
</comment>
<dbReference type="Proteomes" id="UP000612808">
    <property type="component" value="Unassembled WGS sequence"/>
</dbReference>
<accession>A0A8J3J5R7</accession>